<dbReference type="NCBIfam" id="NF033788">
    <property type="entry name" value="HTH_metalloreg"/>
    <property type="match status" value="1"/>
</dbReference>
<dbReference type="PRINTS" id="PR00778">
    <property type="entry name" value="HTHARSR"/>
</dbReference>
<dbReference type="EMBL" id="JYDC01000045">
    <property type="protein sequence ID" value="KZL39766.1"/>
    <property type="molecule type" value="Genomic_DNA"/>
</dbReference>
<dbReference type="Proteomes" id="UP000076480">
    <property type="component" value="Unassembled WGS sequence"/>
</dbReference>
<dbReference type="PANTHER" id="PTHR43132">
    <property type="entry name" value="ARSENICAL RESISTANCE OPERON REPRESSOR ARSR-RELATED"/>
    <property type="match status" value="1"/>
</dbReference>
<evidence type="ECO:0000256" key="1">
    <source>
        <dbReference type="ARBA" id="ARBA00023015"/>
    </source>
</evidence>
<dbReference type="InterPro" id="IPR051011">
    <property type="entry name" value="Metal_resp_trans_reg"/>
</dbReference>
<keyword evidence="2" id="KW-0238">DNA-binding</keyword>
<dbReference type="SMART" id="SM00418">
    <property type="entry name" value="HTH_ARSR"/>
    <property type="match status" value="1"/>
</dbReference>
<keyword evidence="6" id="KW-1185">Reference proteome</keyword>
<dbReference type="InterPro" id="IPR036390">
    <property type="entry name" value="WH_DNA-bd_sf"/>
</dbReference>
<reference evidence="5 6" key="1">
    <citation type="submission" date="2015-02" db="EMBL/GenBank/DDBJ databases">
        <title>Draft genome sequence of Lactobacillus collinoides CUPV2371 isolated from a natural cider, the first genome sequence of a strain of this species.</title>
        <authorList>
            <person name="Puertas A.I."/>
            <person name="Spano G."/>
            <person name="Capozzi V."/>
            <person name="Lamontanara A."/>
            <person name="Orru L."/>
            <person name="Duenas M.T."/>
        </authorList>
    </citation>
    <scope>NUCLEOTIDE SEQUENCE [LARGE SCALE GENOMIC DNA]</scope>
    <source>
        <strain evidence="5 6">237</strain>
    </source>
</reference>
<evidence type="ECO:0000256" key="3">
    <source>
        <dbReference type="ARBA" id="ARBA00023163"/>
    </source>
</evidence>
<evidence type="ECO:0000313" key="5">
    <source>
        <dbReference type="EMBL" id="KZL39766.1"/>
    </source>
</evidence>
<keyword evidence="3" id="KW-0804">Transcription</keyword>
<dbReference type="InterPro" id="IPR011991">
    <property type="entry name" value="ArsR-like_HTH"/>
</dbReference>
<feature type="domain" description="HTH arsR-type" evidence="4">
    <location>
        <begin position="20"/>
        <end position="114"/>
    </location>
</feature>
<dbReference type="AlphaFoldDB" id="A0A166GPL4"/>
<evidence type="ECO:0000259" key="4">
    <source>
        <dbReference type="PROSITE" id="PS50987"/>
    </source>
</evidence>
<organism evidence="5 6">
    <name type="scientific">Secundilactobacillus collinoides</name>
    <name type="common">Lactobacillus collinoides</name>
    <dbReference type="NCBI Taxonomy" id="33960"/>
    <lineage>
        <taxon>Bacteria</taxon>
        <taxon>Bacillati</taxon>
        <taxon>Bacillota</taxon>
        <taxon>Bacilli</taxon>
        <taxon>Lactobacillales</taxon>
        <taxon>Lactobacillaceae</taxon>
        <taxon>Secundilactobacillus</taxon>
    </lineage>
</organism>
<protein>
    <recommendedName>
        <fullName evidence="4">HTH arsR-type domain-containing protein</fullName>
    </recommendedName>
</protein>
<evidence type="ECO:0000313" key="6">
    <source>
        <dbReference type="Proteomes" id="UP000076480"/>
    </source>
</evidence>
<dbReference type="PROSITE" id="PS50987">
    <property type="entry name" value="HTH_ARSR_2"/>
    <property type="match status" value="1"/>
</dbReference>
<dbReference type="SUPFAM" id="SSF46785">
    <property type="entry name" value="Winged helix' DNA-binding domain"/>
    <property type="match status" value="1"/>
</dbReference>
<evidence type="ECO:0000256" key="2">
    <source>
        <dbReference type="ARBA" id="ARBA00023125"/>
    </source>
</evidence>
<comment type="caution">
    <text evidence="5">The sequence shown here is derived from an EMBL/GenBank/DDBJ whole genome shotgun (WGS) entry which is preliminary data.</text>
</comment>
<dbReference type="Pfam" id="PF01022">
    <property type="entry name" value="HTH_5"/>
    <property type="match status" value="1"/>
</dbReference>
<name>A0A166GPL4_SECCO</name>
<dbReference type="InterPro" id="IPR036388">
    <property type="entry name" value="WH-like_DNA-bd_sf"/>
</dbReference>
<accession>A0A166GPL4</accession>
<dbReference type="Gene3D" id="1.10.10.10">
    <property type="entry name" value="Winged helix-like DNA-binding domain superfamily/Winged helix DNA-binding domain"/>
    <property type="match status" value="1"/>
</dbReference>
<sequence>MTMEDAQHLELVNHLKDHLVPTAELEDLVSLFKSLGDLTRLRIILALAQTTLSVSELTDILGMSQSTISHQLGLLKQMNLVKGTRAGKNIHYRLADDHILTIVGTVKAHVEEQKK</sequence>
<keyword evidence="1" id="KW-0805">Transcription regulation</keyword>
<dbReference type="GO" id="GO:0003677">
    <property type="term" value="F:DNA binding"/>
    <property type="evidence" value="ECO:0007669"/>
    <property type="project" value="UniProtKB-KW"/>
</dbReference>
<dbReference type="CDD" id="cd00090">
    <property type="entry name" value="HTH_ARSR"/>
    <property type="match status" value="1"/>
</dbReference>
<dbReference type="GO" id="GO:0003700">
    <property type="term" value="F:DNA-binding transcription factor activity"/>
    <property type="evidence" value="ECO:0007669"/>
    <property type="project" value="InterPro"/>
</dbReference>
<proteinExistence type="predicted"/>
<dbReference type="InterPro" id="IPR001845">
    <property type="entry name" value="HTH_ArsR_DNA-bd_dom"/>
</dbReference>
<dbReference type="PANTHER" id="PTHR43132:SF6">
    <property type="entry name" value="HTH-TYPE TRANSCRIPTIONAL REPRESSOR CZRA"/>
    <property type="match status" value="1"/>
</dbReference>
<gene>
    <name evidence="5" type="ORF">TY91_09670</name>
</gene>
<dbReference type="PATRIC" id="fig|33960.6.peg.2536"/>